<evidence type="ECO:0000313" key="1">
    <source>
        <dbReference type="EMBL" id="KAJ4431212.1"/>
    </source>
</evidence>
<accession>A0ABQ8SBZ4</accession>
<protein>
    <submittedName>
        <fullName evidence="1">Uncharacterized protein</fullName>
    </submittedName>
</protein>
<sequence>MSPGSNTESYLAFAHIGLRENPGKKPQPEPQIADICNFHDSTSKGMQYVLLKNSGPTYDNNIGGVRYRLSSLIIDLHVVVSCYLSSAVASWSKASCLGLALRNARWFESSWRRNFLMKFRPVYGTWSPPSIVMHLGSYDRYILLYFYNRYNESDFTECLSVSSYSLCNNECCRAKMYNILIATLL</sequence>
<gene>
    <name evidence="1" type="ORF">ANN_19809</name>
</gene>
<evidence type="ECO:0000313" key="2">
    <source>
        <dbReference type="Proteomes" id="UP001148838"/>
    </source>
</evidence>
<comment type="caution">
    <text evidence="1">The sequence shown here is derived from an EMBL/GenBank/DDBJ whole genome shotgun (WGS) entry which is preliminary data.</text>
</comment>
<keyword evidence="2" id="KW-1185">Reference proteome</keyword>
<proteinExistence type="predicted"/>
<name>A0ABQ8SBZ4_PERAM</name>
<dbReference type="EMBL" id="JAJSOF020000031">
    <property type="protein sequence ID" value="KAJ4431212.1"/>
    <property type="molecule type" value="Genomic_DNA"/>
</dbReference>
<dbReference type="Proteomes" id="UP001148838">
    <property type="component" value="Unassembled WGS sequence"/>
</dbReference>
<reference evidence="1 2" key="1">
    <citation type="journal article" date="2022" name="Allergy">
        <title>Genome assembly and annotation of Periplaneta americana reveal a comprehensive cockroach allergen profile.</title>
        <authorList>
            <person name="Wang L."/>
            <person name="Xiong Q."/>
            <person name="Saelim N."/>
            <person name="Wang L."/>
            <person name="Nong W."/>
            <person name="Wan A.T."/>
            <person name="Shi M."/>
            <person name="Liu X."/>
            <person name="Cao Q."/>
            <person name="Hui J.H.L."/>
            <person name="Sookrung N."/>
            <person name="Leung T.F."/>
            <person name="Tungtrongchitr A."/>
            <person name="Tsui S.K.W."/>
        </authorList>
    </citation>
    <scope>NUCLEOTIDE SEQUENCE [LARGE SCALE GENOMIC DNA]</scope>
    <source>
        <strain evidence="1">PWHHKU_190912</strain>
    </source>
</reference>
<organism evidence="1 2">
    <name type="scientific">Periplaneta americana</name>
    <name type="common">American cockroach</name>
    <name type="synonym">Blatta americana</name>
    <dbReference type="NCBI Taxonomy" id="6978"/>
    <lineage>
        <taxon>Eukaryota</taxon>
        <taxon>Metazoa</taxon>
        <taxon>Ecdysozoa</taxon>
        <taxon>Arthropoda</taxon>
        <taxon>Hexapoda</taxon>
        <taxon>Insecta</taxon>
        <taxon>Pterygota</taxon>
        <taxon>Neoptera</taxon>
        <taxon>Polyneoptera</taxon>
        <taxon>Dictyoptera</taxon>
        <taxon>Blattodea</taxon>
        <taxon>Blattoidea</taxon>
        <taxon>Blattidae</taxon>
        <taxon>Blattinae</taxon>
        <taxon>Periplaneta</taxon>
    </lineage>
</organism>